<sequence>MDSASPRRSRASYESAAASTRSWVILQSQSQNQDQASTPPPPPEPIPLPEPVPALDPTTSATSPSTPAPRPLPEPPRRINSNTENINLPYPGLGHHWTMGHWAKAREAHPQKEKGGGSGFVGGFRPRRGTMHTEEGTEGTDMTGNTLPQYVSNPNTPVMPGSTVVYSGAADAIREDENQINVDADAGTARAQRLSFRVVPPATDSEEDGFIRQGPVVGDLPETRAEGAAGRASVLELPQTPLENPYDAPSMQRVPSAVATPRVSRADDRLAVPLPSNEAASIQAHPQPTEDYRRMSAADAQAQARSSRHTTIDSPNNHLYNSTGGNSFTHSPSFSSELNGFTRFFNTLHLLPWVATDRLTVDYRPRYKSQNLVSWYHPKGESATLEREREVASARAREIDRAMAGTEGTSPPSRTRSPAPRRNRSTHRTGTHRRRGSIPEPPVSVPPTTQGYGFPTATPYYYYPAFSPSPSPSPPPTHSSRRQSPRRQPSHRHHHHHRRSTSYPSQPQPQPHPQTSWIQSAASPLLPAPPAPVYVIQASPPPTSSMQATPGGSPAPLDRLHSHLQGQGVPSPPLGPDPAKSPHLQGQIQGQMQMLTPVYMQMQLLPPPPPQTTSSPAGSPQQVAFVPGYANGYGYGYGGVGVGGMQGYVPAYSSPLMG</sequence>
<feature type="compositionally biased region" description="Low complexity" evidence="1">
    <location>
        <begin position="55"/>
        <end position="65"/>
    </location>
</feature>
<feature type="region of interest" description="Disordered" evidence="1">
    <location>
        <begin position="465"/>
        <end position="516"/>
    </location>
</feature>
<feature type="compositionally biased region" description="Basic residues" evidence="1">
    <location>
        <begin position="479"/>
        <end position="500"/>
    </location>
</feature>
<feature type="compositionally biased region" description="Pro residues" evidence="1">
    <location>
        <begin position="467"/>
        <end position="477"/>
    </location>
</feature>
<comment type="caution">
    <text evidence="2">The sequence shown here is derived from an EMBL/GenBank/DDBJ whole genome shotgun (WGS) entry which is preliminary data.</text>
</comment>
<feature type="region of interest" description="Disordered" evidence="1">
    <location>
        <begin position="532"/>
        <end position="587"/>
    </location>
</feature>
<proteinExistence type="predicted"/>
<feature type="compositionally biased region" description="Low complexity" evidence="1">
    <location>
        <begin position="409"/>
        <end position="418"/>
    </location>
</feature>
<dbReference type="Proteomes" id="UP001362999">
    <property type="component" value="Unassembled WGS sequence"/>
</dbReference>
<evidence type="ECO:0000313" key="3">
    <source>
        <dbReference type="Proteomes" id="UP001362999"/>
    </source>
</evidence>
<dbReference type="EMBL" id="JAWWNJ010000009">
    <property type="protein sequence ID" value="KAK7048050.1"/>
    <property type="molecule type" value="Genomic_DNA"/>
</dbReference>
<reference evidence="2 3" key="1">
    <citation type="journal article" date="2024" name="J Genomics">
        <title>Draft genome sequencing and assembly of Favolaschia claudopus CIRM-BRFM 2984 isolated from oak limbs.</title>
        <authorList>
            <person name="Navarro D."/>
            <person name="Drula E."/>
            <person name="Chaduli D."/>
            <person name="Cazenave R."/>
            <person name="Ahrendt S."/>
            <person name="Wang J."/>
            <person name="Lipzen A."/>
            <person name="Daum C."/>
            <person name="Barry K."/>
            <person name="Grigoriev I.V."/>
            <person name="Favel A."/>
            <person name="Rosso M.N."/>
            <person name="Martin F."/>
        </authorList>
    </citation>
    <scope>NUCLEOTIDE SEQUENCE [LARGE SCALE GENOMIC DNA]</scope>
    <source>
        <strain evidence="2 3">CIRM-BRFM 2984</strain>
    </source>
</reference>
<feature type="region of interest" description="Disordered" evidence="1">
    <location>
        <begin position="109"/>
        <end position="145"/>
    </location>
</feature>
<dbReference type="AlphaFoldDB" id="A0AAW0DAK9"/>
<evidence type="ECO:0000313" key="2">
    <source>
        <dbReference type="EMBL" id="KAK7048050.1"/>
    </source>
</evidence>
<feature type="compositionally biased region" description="Low complexity" evidence="1">
    <location>
        <begin position="1"/>
        <end position="22"/>
    </location>
</feature>
<evidence type="ECO:0000256" key="1">
    <source>
        <dbReference type="SAM" id="MobiDB-lite"/>
    </source>
</evidence>
<feature type="region of interest" description="Disordered" evidence="1">
    <location>
        <begin position="1"/>
        <end position="92"/>
    </location>
</feature>
<protein>
    <submittedName>
        <fullName evidence="2">Uncharacterized protein</fullName>
    </submittedName>
</protein>
<name>A0AAW0DAK9_9AGAR</name>
<feature type="region of interest" description="Disordered" evidence="1">
    <location>
        <begin position="400"/>
        <end position="452"/>
    </location>
</feature>
<keyword evidence="3" id="KW-1185">Reference proteome</keyword>
<accession>A0AAW0DAK9</accession>
<feature type="compositionally biased region" description="Pro residues" evidence="1">
    <location>
        <begin position="38"/>
        <end position="54"/>
    </location>
</feature>
<organism evidence="2 3">
    <name type="scientific">Favolaschia claudopus</name>
    <dbReference type="NCBI Taxonomy" id="2862362"/>
    <lineage>
        <taxon>Eukaryota</taxon>
        <taxon>Fungi</taxon>
        <taxon>Dikarya</taxon>
        <taxon>Basidiomycota</taxon>
        <taxon>Agaricomycotina</taxon>
        <taxon>Agaricomycetes</taxon>
        <taxon>Agaricomycetidae</taxon>
        <taxon>Agaricales</taxon>
        <taxon>Marasmiineae</taxon>
        <taxon>Mycenaceae</taxon>
        <taxon>Favolaschia</taxon>
    </lineage>
</organism>
<feature type="compositionally biased region" description="Basic residues" evidence="1">
    <location>
        <begin position="419"/>
        <end position="436"/>
    </location>
</feature>
<gene>
    <name evidence="2" type="ORF">R3P38DRAFT_3256725</name>
</gene>
<feature type="compositionally biased region" description="Polar residues" evidence="1">
    <location>
        <begin position="25"/>
        <end position="37"/>
    </location>
</feature>